<comment type="subcellular location">
    <subcellularLocation>
        <location evidence="1">Cell membrane</location>
        <topology evidence="1">Multi-pass membrane protein</topology>
    </subcellularLocation>
</comment>
<feature type="transmembrane region" description="Helical" evidence="14">
    <location>
        <begin position="437"/>
        <end position="462"/>
    </location>
</feature>
<comment type="function">
    <text evidence="11">Involved in the export of calmodulin-sensitive adenylate cyclase-hemolysin (cyclolysin).</text>
</comment>
<dbReference type="SUPFAM" id="SSF52540">
    <property type="entry name" value="P-loop containing nucleoside triphosphate hydrolases"/>
    <property type="match status" value="1"/>
</dbReference>
<protein>
    <recommendedName>
        <fullName evidence="13">Cyclolysin secretion/processing ATP-binding protein CyaB</fullName>
    </recommendedName>
</protein>
<evidence type="ECO:0000256" key="5">
    <source>
        <dbReference type="ARBA" id="ARBA00022735"/>
    </source>
</evidence>
<dbReference type="Pfam" id="PF03412">
    <property type="entry name" value="Peptidase_C39"/>
    <property type="match status" value="1"/>
</dbReference>
<evidence type="ECO:0000256" key="6">
    <source>
        <dbReference type="ARBA" id="ARBA00022741"/>
    </source>
</evidence>
<dbReference type="SUPFAM" id="SSF90123">
    <property type="entry name" value="ABC transporter transmembrane region"/>
    <property type="match status" value="1"/>
</dbReference>
<dbReference type="Gene3D" id="3.40.50.300">
    <property type="entry name" value="P-loop containing nucleotide triphosphate hydrolases"/>
    <property type="match status" value="1"/>
</dbReference>
<dbReference type="OrthoDB" id="8554730at2"/>
<dbReference type="SMART" id="SM00382">
    <property type="entry name" value="AAA"/>
    <property type="match status" value="1"/>
</dbReference>
<dbReference type="InterPro" id="IPR039421">
    <property type="entry name" value="Type_1_exporter"/>
</dbReference>
<dbReference type="Gene3D" id="1.20.1560.10">
    <property type="entry name" value="ABC transporter type 1, transmembrane domain"/>
    <property type="match status" value="1"/>
</dbReference>
<dbReference type="InterPro" id="IPR005074">
    <property type="entry name" value="Peptidase_C39"/>
</dbReference>
<feature type="transmembrane region" description="Helical" evidence="14">
    <location>
        <begin position="176"/>
        <end position="200"/>
    </location>
</feature>
<evidence type="ECO:0000259" key="15">
    <source>
        <dbReference type="PROSITE" id="PS50893"/>
    </source>
</evidence>
<dbReference type="RefSeq" id="WP_138858163.1">
    <property type="nucleotide sequence ID" value="NZ_CP040709.1"/>
</dbReference>
<gene>
    <name evidence="18" type="ORF">HNQ51_000023</name>
</gene>
<keyword evidence="10 14" id="KW-0472">Membrane</keyword>
<dbReference type="InterPro" id="IPR017871">
    <property type="entry name" value="ABC_transporter-like_CS"/>
</dbReference>
<feature type="transmembrane region" description="Helical" evidence="14">
    <location>
        <begin position="212"/>
        <end position="233"/>
    </location>
</feature>
<evidence type="ECO:0000256" key="7">
    <source>
        <dbReference type="ARBA" id="ARBA00022801"/>
    </source>
</evidence>
<dbReference type="FunFam" id="3.40.50.300:FF:000299">
    <property type="entry name" value="ABC transporter ATP-binding protein/permease"/>
    <property type="match status" value="1"/>
</dbReference>
<dbReference type="GO" id="GO:0006508">
    <property type="term" value="P:proteolysis"/>
    <property type="evidence" value="ECO:0007669"/>
    <property type="project" value="InterPro"/>
</dbReference>
<keyword evidence="5" id="KW-0354">Hemolysis</keyword>
<evidence type="ECO:0000256" key="13">
    <source>
        <dbReference type="ARBA" id="ARBA00072252"/>
    </source>
</evidence>
<evidence type="ECO:0000256" key="4">
    <source>
        <dbReference type="ARBA" id="ARBA00022692"/>
    </source>
</evidence>
<feature type="transmembrane region" description="Helical" evidence="14">
    <location>
        <begin position="286"/>
        <end position="309"/>
    </location>
</feature>
<dbReference type="PANTHER" id="PTHR43394">
    <property type="entry name" value="ATP-DEPENDENT PERMEASE MDL1, MITOCHONDRIAL"/>
    <property type="match status" value="1"/>
</dbReference>
<dbReference type="InterPro" id="IPR003439">
    <property type="entry name" value="ABC_transporter-like_ATP-bd"/>
</dbReference>
<evidence type="ECO:0000256" key="10">
    <source>
        <dbReference type="ARBA" id="ARBA00023136"/>
    </source>
</evidence>
<dbReference type="EMBL" id="JACHHO010000001">
    <property type="protein sequence ID" value="MBB5202730.1"/>
    <property type="molecule type" value="Genomic_DNA"/>
</dbReference>
<keyword evidence="9 14" id="KW-1133">Transmembrane helix</keyword>
<evidence type="ECO:0000259" key="16">
    <source>
        <dbReference type="PROSITE" id="PS50929"/>
    </source>
</evidence>
<dbReference type="Pfam" id="PF00664">
    <property type="entry name" value="ABC_membrane"/>
    <property type="match status" value="1"/>
</dbReference>
<dbReference type="InterPro" id="IPR003593">
    <property type="entry name" value="AAA+_ATPase"/>
</dbReference>
<evidence type="ECO:0000256" key="9">
    <source>
        <dbReference type="ARBA" id="ARBA00022989"/>
    </source>
</evidence>
<keyword evidence="5" id="KW-0204">Cytolysis</keyword>
<dbReference type="GO" id="GO:0015421">
    <property type="term" value="F:ABC-type oligopeptide transporter activity"/>
    <property type="evidence" value="ECO:0007669"/>
    <property type="project" value="TreeGrafter"/>
</dbReference>
<evidence type="ECO:0000313" key="19">
    <source>
        <dbReference type="Proteomes" id="UP000554837"/>
    </source>
</evidence>
<feature type="domain" description="ABC transmembrane type-1" evidence="16">
    <location>
        <begin position="179"/>
        <end position="458"/>
    </location>
</feature>
<keyword evidence="4 14" id="KW-0812">Transmembrane</keyword>
<keyword evidence="8" id="KW-0067">ATP-binding</keyword>
<feature type="transmembrane region" description="Helical" evidence="14">
    <location>
        <begin position="315"/>
        <end position="333"/>
    </location>
</feature>
<proteinExistence type="inferred from homology"/>
<dbReference type="AlphaFoldDB" id="A0A840S2A6"/>
<evidence type="ECO:0000256" key="14">
    <source>
        <dbReference type="SAM" id="Phobius"/>
    </source>
</evidence>
<evidence type="ECO:0000256" key="11">
    <source>
        <dbReference type="ARBA" id="ARBA00055355"/>
    </source>
</evidence>
<keyword evidence="6" id="KW-0547">Nucleotide-binding</keyword>
<evidence type="ECO:0000256" key="3">
    <source>
        <dbReference type="ARBA" id="ARBA00022475"/>
    </source>
</evidence>
<evidence type="ECO:0000256" key="12">
    <source>
        <dbReference type="ARBA" id="ARBA00061173"/>
    </source>
</evidence>
<keyword evidence="2" id="KW-0813">Transport</keyword>
<dbReference type="GO" id="GO:0005886">
    <property type="term" value="C:plasma membrane"/>
    <property type="evidence" value="ECO:0007669"/>
    <property type="project" value="UniProtKB-SubCell"/>
</dbReference>
<keyword evidence="7" id="KW-0378">Hydrolase</keyword>
<evidence type="ECO:0000313" key="18">
    <source>
        <dbReference type="EMBL" id="MBB5202730.1"/>
    </source>
</evidence>
<dbReference type="Gene3D" id="3.90.70.10">
    <property type="entry name" value="Cysteine proteinases"/>
    <property type="match status" value="1"/>
</dbReference>
<dbReference type="InterPro" id="IPR011527">
    <property type="entry name" value="ABC1_TM_dom"/>
</dbReference>
<dbReference type="GO" id="GO:0016887">
    <property type="term" value="F:ATP hydrolysis activity"/>
    <property type="evidence" value="ECO:0007669"/>
    <property type="project" value="InterPro"/>
</dbReference>
<dbReference type="PROSITE" id="PS50893">
    <property type="entry name" value="ABC_TRANSPORTER_2"/>
    <property type="match status" value="1"/>
</dbReference>
<evidence type="ECO:0000256" key="1">
    <source>
        <dbReference type="ARBA" id="ARBA00004651"/>
    </source>
</evidence>
<dbReference type="Proteomes" id="UP000554837">
    <property type="component" value="Unassembled WGS sequence"/>
</dbReference>
<keyword evidence="3" id="KW-1003">Cell membrane</keyword>
<dbReference type="GO" id="GO:0008233">
    <property type="term" value="F:peptidase activity"/>
    <property type="evidence" value="ECO:0007669"/>
    <property type="project" value="InterPro"/>
</dbReference>
<reference evidence="18 19" key="1">
    <citation type="submission" date="2020-08" db="EMBL/GenBank/DDBJ databases">
        <title>Genomic Encyclopedia of Type Strains, Phase IV (KMG-IV): sequencing the most valuable type-strain genomes for metagenomic binning, comparative biology and taxonomic classification.</title>
        <authorList>
            <person name="Goeker M."/>
        </authorList>
    </citation>
    <scope>NUCLEOTIDE SEQUENCE [LARGE SCALE GENOMIC DNA]</scope>
    <source>
        <strain evidence="18 19">DSM 23958</strain>
    </source>
</reference>
<accession>A0A840S2A6</accession>
<dbReference type="Pfam" id="PF00005">
    <property type="entry name" value="ABC_tran"/>
    <property type="match status" value="1"/>
</dbReference>
<dbReference type="GO" id="GO:0031640">
    <property type="term" value="P:killing of cells of another organism"/>
    <property type="evidence" value="ECO:0007669"/>
    <property type="project" value="UniProtKB-KW"/>
</dbReference>
<dbReference type="InterPro" id="IPR027417">
    <property type="entry name" value="P-loop_NTPase"/>
</dbReference>
<organism evidence="18 19">
    <name type="scientific">Inhella inkyongensis</name>
    <dbReference type="NCBI Taxonomy" id="392593"/>
    <lineage>
        <taxon>Bacteria</taxon>
        <taxon>Pseudomonadati</taxon>
        <taxon>Pseudomonadota</taxon>
        <taxon>Betaproteobacteria</taxon>
        <taxon>Burkholderiales</taxon>
        <taxon>Sphaerotilaceae</taxon>
        <taxon>Inhella</taxon>
    </lineage>
</organism>
<comment type="similarity">
    <text evidence="12">Belongs to the ABC transporter superfamily. Cyclolysin exporter (TC 3.A.1.109.2) family.</text>
</comment>
<feature type="domain" description="ABC transporter" evidence="15">
    <location>
        <begin position="492"/>
        <end position="725"/>
    </location>
</feature>
<dbReference type="PROSITE" id="PS00211">
    <property type="entry name" value="ABC_TRANSPORTER_1"/>
    <property type="match status" value="1"/>
</dbReference>
<name>A0A840S2A6_9BURK</name>
<evidence type="ECO:0000259" key="17">
    <source>
        <dbReference type="PROSITE" id="PS50990"/>
    </source>
</evidence>
<dbReference type="GO" id="GO:0005524">
    <property type="term" value="F:ATP binding"/>
    <property type="evidence" value="ECO:0007669"/>
    <property type="project" value="UniProtKB-KW"/>
</dbReference>
<evidence type="ECO:0000256" key="8">
    <source>
        <dbReference type="ARBA" id="ARBA00022840"/>
    </source>
</evidence>
<dbReference type="PROSITE" id="PS50929">
    <property type="entry name" value="ABC_TM1F"/>
    <property type="match status" value="1"/>
</dbReference>
<dbReference type="PANTHER" id="PTHR43394:SF1">
    <property type="entry name" value="ATP-BINDING CASSETTE SUB-FAMILY B MEMBER 10, MITOCHONDRIAL"/>
    <property type="match status" value="1"/>
</dbReference>
<sequence>MNTTVPLLNGVSGAQRPWPRRIRPVLQMERADCGAACLSMALAAHGKHLPLAQIRTMLDGGRDGVTALDIVRTARSLGLDASGHAVPTAHLGELPRGSILHWEGGHFVLLLRADARGALILDPARGRCHVDATTLCASYSGTALVFSPGPGFVADGQPQRGGLLGLARLAWRSGQWAQIALACLALQALGLGLPLLTGALVDQVIPTANHDLARLLGLGALGLVLAHPLVGLLRGRLLLDLRERLDADLGRRLMGHLMRLPYGFFVRRTAGDLMMRLQANSVVRQVLSAALLSGLMDSSLLLSYALLLAWASPGMALAVAVLGALQLAIFLVTRRRRAELLSRSQSSQSARAEYESLLLANMETVKASGAERRVEAQWHALFDTALAIERQRGWMDAILEALSAALRTAGPLLLLFYGVDQVLKAQLSLGQMLSLNALAVGALAPIAGLAATVGQLGLLGAYMERINDVLQAPPEQQQGQALPSAPVLSGALSLRGVGFRFSPLREEVLQQIDLQVQPGSFVAVVGASGAGKSTLARLMAGLYLPSSGELRFDGHEIRSLDLGSLRRQVGVVSQRPELLGASLLDALRLSAPQATLEDVQAACRQAAIHDDIAALPMGYQTVLHSGGATFSGGQIQRLALARALVARPRILVLDEATSALDSLSERHIQTALATLRCTRIVLAHRLSTIRHADQIVVMEAGRIVEQGRHEELMQRQGHYARLMAAQNDTAAAPETGAP</sequence>
<dbReference type="PROSITE" id="PS50990">
    <property type="entry name" value="PEPTIDASE_C39"/>
    <property type="match status" value="1"/>
</dbReference>
<dbReference type="InterPro" id="IPR036640">
    <property type="entry name" value="ABC1_TM_sf"/>
</dbReference>
<comment type="caution">
    <text evidence="18">The sequence shown here is derived from an EMBL/GenBank/DDBJ whole genome shotgun (WGS) entry which is preliminary data.</text>
</comment>
<keyword evidence="19" id="KW-1185">Reference proteome</keyword>
<feature type="domain" description="Peptidase C39" evidence="17">
    <location>
        <begin position="27"/>
        <end position="146"/>
    </location>
</feature>
<evidence type="ECO:0000256" key="2">
    <source>
        <dbReference type="ARBA" id="ARBA00022448"/>
    </source>
</evidence>